<dbReference type="PANTHER" id="PTHR40387">
    <property type="entry name" value="PROTEIN FAM240B"/>
    <property type="match status" value="1"/>
</dbReference>
<comment type="caution">
    <text evidence="2">The sequence shown here is derived from an EMBL/GenBank/DDBJ whole genome shotgun (WGS) entry which is preliminary data.</text>
</comment>
<proteinExistence type="predicted"/>
<evidence type="ECO:0000256" key="1">
    <source>
        <dbReference type="SAM" id="MobiDB-lite"/>
    </source>
</evidence>
<evidence type="ECO:0000313" key="2">
    <source>
        <dbReference type="EMBL" id="TDH01723.1"/>
    </source>
</evidence>
<name>A0A484CIE0_PERFV</name>
<evidence type="ECO:0000313" key="3">
    <source>
        <dbReference type="Proteomes" id="UP000295070"/>
    </source>
</evidence>
<dbReference type="Proteomes" id="UP000295070">
    <property type="component" value="Chromosome 16"/>
</dbReference>
<reference evidence="2 3" key="1">
    <citation type="submission" date="2019-01" db="EMBL/GenBank/DDBJ databases">
        <title>A chromosome-scale genome assembly of the yellow perch, Perca flavescens.</title>
        <authorList>
            <person name="Feron R."/>
            <person name="Morvezen R."/>
            <person name="Bestin A."/>
            <person name="Haffray P."/>
            <person name="Klopp C."/>
            <person name="Zahm M."/>
            <person name="Cabau C."/>
            <person name="Roques C."/>
            <person name="Donnadieu C."/>
            <person name="Bouchez O."/>
            <person name="Christie M."/>
            <person name="Larson W."/>
            <person name="Guiguen Y."/>
        </authorList>
    </citation>
    <scope>NUCLEOTIDE SEQUENCE [LARGE SCALE GENOMIC DNA]</scope>
    <source>
        <strain evidence="2">YP-PL-M2</strain>
        <tissue evidence="2">Blood</tissue>
    </source>
</reference>
<keyword evidence="3" id="KW-1185">Reference proteome</keyword>
<sequence>MSAPIVSAVCFSCCQAMNAARIHDKQKLRSFWEQKIVQHGEQMDEEEERRRSSALARLREQWLVRLDQRNQHQQSFFEERIRRAQKAQQSLRKLDSPEPADRAGEV</sequence>
<accession>A0A484CIE0</accession>
<feature type="compositionally biased region" description="Basic and acidic residues" evidence="1">
    <location>
        <begin position="92"/>
        <end position="106"/>
    </location>
</feature>
<dbReference type="PANTHER" id="PTHR40387:SF1">
    <property type="entry name" value="PROTEIN FAM240B"/>
    <property type="match status" value="1"/>
</dbReference>
<dbReference type="AlphaFoldDB" id="A0A484CIE0"/>
<gene>
    <name evidence="2" type="ORF">EPR50_G00165640</name>
</gene>
<organism evidence="2 3">
    <name type="scientific">Perca flavescens</name>
    <name type="common">American yellow perch</name>
    <name type="synonym">Morone flavescens</name>
    <dbReference type="NCBI Taxonomy" id="8167"/>
    <lineage>
        <taxon>Eukaryota</taxon>
        <taxon>Metazoa</taxon>
        <taxon>Chordata</taxon>
        <taxon>Craniata</taxon>
        <taxon>Vertebrata</taxon>
        <taxon>Euteleostomi</taxon>
        <taxon>Actinopterygii</taxon>
        <taxon>Neopterygii</taxon>
        <taxon>Teleostei</taxon>
        <taxon>Neoteleostei</taxon>
        <taxon>Acanthomorphata</taxon>
        <taxon>Eupercaria</taxon>
        <taxon>Perciformes</taxon>
        <taxon>Percoidei</taxon>
        <taxon>Percidae</taxon>
        <taxon>Percinae</taxon>
        <taxon>Perca</taxon>
    </lineage>
</organism>
<protein>
    <recommendedName>
        <fullName evidence="4">Family with sequence similarity 240 member B</fullName>
    </recommendedName>
</protein>
<evidence type="ECO:0008006" key="4">
    <source>
        <dbReference type="Google" id="ProtNLM"/>
    </source>
</evidence>
<dbReference type="InterPro" id="IPR040261">
    <property type="entry name" value="FAM240"/>
</dbReference>
<feature type="region of interest" description="Disordered" evidence="1">
    <location>
        <begin position="87"/>
        <end position="106"/>
    </location>
</feature>
<dbReference type="EMBL" id="SCKG01000016">
    <property type="protein sequence ID" value="TDH01723.1"/>
    <property type="molecule type" value="Genomic_DNA"/>
</dbReference>